<feature type="transmembrane region" description="Helical" evidence="1">
    <location>
        <begin position="333"/>
        <end position="349"/>
    </location>
</feature>
<protein>
    <recommendedName>
        <fullName evidence="4">EpsG family protein</fullName>
    </recommendedName>
</protein>
<proteinExistence type="predicted"/>
<evidence type="ECO:0008006" key="4">
    <source>
        <dbReference type="Google" id="ProtNLM"/>
    </source>
</evidence>
<feature type="transmembrane region" description="Helical" evidence="1">
    <location>
        <begin position="278"/>
        <end position="295"/>
    </location>
</feature>
<reference evidence="3" key="1">
    <citation type="submission" date="2016-11" db="EMBL/GenBank/DDBJ databases">
        <title>Complete Genome Sequence of alachlor-degrading Sphingomonas sp. strain JJ-A5.</title>
        <authorList>
            <person name="Lee H."/>
            <person name="Ka J.-O."/>
        </authorList>
    </citation>
    <scope>NUCLEOTIDE SEQUENCE [LARGE SCALE GENOMIC DNA]</scope>
    <source>
        <strain evidence="3">JJ-A5</strain>
    </source>
</reference>
<dbReference type="EMBL" id="CP018221">
    <property type="protein sequence ID" value="API60628.1"/>
    <property type="molecule type" value="Genomic_DNA"/>
</dbReference>
<feature type="transmembrane region" description="Helical" evidence="1">
    <location>
        <begin position="196"/>
        <end position="223"/>
    </location>
</feature>
<evidence type="ECO:0000313" key="2">
    <source>
        <dbReference type="EMBL" id="API60628.1"/>
    </source>
</evidence>
<evidence type="ECO:0000256" key="1">
    <source>
        <dbReference type="SAM" id="Phobius"/>
    </source>
</evidence>
<evidence type="ECO:0000313" key="3">
    <source>
        <dbReference type="Proteomes" id="UP000182063"/>
    </source>
</evidence>
<dbReference type="RefSeq" id="WP_072598286.1">
    <property type="nucleotide sequence ID" value="NZ_CP018221.1"/>
</dbReference>
<feature type="transmembrane region" description="Helical" evidence="1">
    <location>
        <begin position="56"/>
        <end position="76"/>
    </location>
</feature>
<name>A0A1L3ZYB8_9SPHN</name>
<gene>
    <name evidence="2" type="ORF">BSL82_16130</name>
</gene>
<dbReference type="AlphaFoldDB" id="A0A1L3ZYB8"/>
<keyword evidence="1" id="KW-0812">Transmembrane</keyword>
<keyword evidence="1" id="KW-0472">Membrane</keyword>
<keyword evidence="1" id="KW-1133">Transmembrane helix</keyword>
<feature type="transmembrane region" description="Helical" evidence="1">
    <location>
        <begin position="97"/>
        <end position="121"/>
    </location>
</feature>
<feature type="transmembrane region" description="Helical" evidence="1">
    <location>
        <begin position="307"/>
        <end position="327"/>
    </location>
</feature>
<sequence length="394" mass="43618">MMIEAEYKTQNSRDVLLIPLYLALTMGALNIPMLSFFLSVFILINIQPKHSDVRLIFSLIAGVSLSLMAAARPVAFEQFSDTDVYYGIYRAICDGDMSVLTLYGGGFEVGISVLFFLLSLISSNLSINGMMFFLSLFSIILFIVWLCRVSAQEAPQKQALLLGISLLMINLYFSTQTSRQFIATILLLFAITEKSLFIRFALLALASAFHITSIPFFIIYVLGQRWRYGWLAVLGLAAVLRFYFANLLAMIGVMPAAMAEKITYYLNNSAGYTEADLGALRIIVLLAIVSVIATITCRLKPPAEARVWLKVPWIAGAVHIILLPIPLLSLRTTLVIHALLPGFLVAKMLDRRQTWMMAMAVSNALLLYKVVSFASAEGSGNLLSTLAISHLLFL</sequence>
<dbReference type="KEGG" id="sphj:BSL82_16130"/>
<feature type="transmembrane region" description="Helical" evidence="1">
    <location>
        <begin position="230"/>
        <end position="258"/>
    </location>
</feature>
<organism evidence="2 3">
    <name type="scientific">Tardibacter chloracetimidivorans</name>
    <dbReference type="NCBI Taxonomy" id="1921510"/>
    <lineage>
        <taxon>Bacteria</taxon>
        <taxon>Pseudomonadati</taxon>
        <taxon>Pseudomonadota</taxon>
        <taxon>Alphaproteobacteria</taxon>
        <taxon>Sphingomonadales</taxon>
        <taxon>Sphingomonadaceae</taxon>
        <taxon>Tardibacter</taxon>
    </lineage>
</organism>
<dbReference type="Proteomes" id="UP000182063">
    <property type="component" value="Chromosome"/>
</dbReference>
<keyword evidence="3" id="KW-1185">Reference proteome</keyword>
<dbReference type="InterPro" id="IPR049458">
    <property type="entry name" value="EpsG-like"/>
</dbReference>
<accession>A0A1L3ZYB8</accession>
<feature type="transmembrane region" description="Helical" evidence="1">
    <location>
        <begin position="159"/>
        <end position="176"/>
    </location>
</feature>
<dbReference type="STRING" id="1921510.BSL82_16130"/>
<dbReference type="Pfam" id="PF14897">
    <property type="entry name" value="EpsG"/>
    <property type="match status" value="1"/>
</dbReference>
<feature type="transmembrane region" description="Helical" evidence="1">
    <location>
        <begin position="127"/>
        <end position="147"/>
    </location>
</feature>
<feature type="transmembrane region" description="Helical" evidence="1">
    <location>
        <begin position="20"/>
        <end position="44"/>
    </location>
</feature>